<sequence>MRRRLSRTWLYDDESPGAIQSVFYLYAAFELDASQNEEWLKTRGKVQVRNLILTGADHALSAGAENMANQVFERPHLRFVAESGHYMRKRIHKIS</sequence>
<name>A0A420N8Z9_FUSOX</name>
<evidence type="ECO:0000313" key="2">
    <source>
        <dbReference type="Proteomes" id="UP000285084"/>
    </source>
</evidence>
<comment type="caution">
    <text evidence="1">The sequence shown here is derived from an EMBL/GenBank/DDBJ whole genome shotgun (WGS) entry which is preliminary data.</text>
</comment>
<dbReference type="Proteomes" id="UP000285084">
    <property type="component" value="Unassembled WGS sequence"/>
</dbReference>
<organism evidence="1 2">
    <name type="scientific">Fusarium oxysporum</name>
    <name type="common">Fusarium vascular wilt</name>
    <dbReference type="NCBI Taxonomy" id="5507"/>
    <lineage>
        <taxon>Eukaryota</taxon>
        <taxon>Fungi</taxon>
        <taxon>Dikarya</taxon>
        <taxon>Ascomycota</taxon>
        <taxon>Pezizomycotina</taxon>
        <taxon>Sordariomycetes</taxon>
        <taxon>Hypocreomycetidae</taxon>
        <taxon>Hypocreales</taxon>
        <taxon>Nectriaceae</taxon>
        <taxon>Fusarium</taxon>
        <taxon>Fusarium oxysporum species complex</taxon>
    </lineage>
</organism>
<dbReference type="EMBL" id="MRCX01000050">
    <property type="protein sequence ID" value="RKK76748.1"/>
    <property type="molecule type" value="Genomic_DNA"/>
</dbReference>
<dbReference type="InterPro" id="IPR029058">
    <property type="entry name" value="AB_hydrolase_fold"/>
</dbReference>
<gene>
    <name evidence="1" type="ORF">BFJ69_g6697</name>
</gene>
<reference evidence="1 2" key="1">
    <citation type="journal article" date="2018" name="Sci. Rep.">
        <title>Characterisation of pathogen-specific regions and novel effector candidates in Fusarium oxysporum f. sp. cepae.</title>
        <authorList>
            <person name="Armitage A.D."/>
            <person name="Taylor A."/>
            <person name="Sobczyk M.K."/>
            <person name="Baxter L."/>
            <person name="Greenfield B.P."/>
            <person name="Bates H.J."/>
            <person name="Wilson F."/>
            <person name="Jackson A.C."/>
            <person name="Ott S."/>
            <person name="Harrison R.J."/>
            <person name="Clarkson J.P."/>
        </authorList>
    </citation>
    <scope>NUCLEOTIDE SEQUENCE [LARGE SCALE GENOMIC DNA]</scope>
    <source>
        <strain evidence="1 2">Fo_A13</strain>
    </source>
</reference>
<evidence type="ECO:0008006" key="3">
    <source>
        <dbReference type="Google" id="ProtNLM"/>
    </source>
</evidence>
<protein>
    <recommendedName>
        <fullName evidence="3">AB hydrolase-1 domain-containing protein</fullName>
    </recommendedName>
</protein>
<dbReference type="AlphaFoldDB" id="A0A420N8Z9"/>
<proteinExistence type="predicted"/>
<dbReference type="Gene3D" id="3.40.50.1820">
    <property type="entry name" value="alpha/beta hydrolase"/>
    <property type="match status" value="1"/>
</dbReference>
<evidence type="ECO:0000313" key="1">
    <source>
        <dbReference type="EMBL" id="RKK76748.1"/>
    </source>
</evidence>
<accession>A0A420N8Z9</accession>